<dbReference type="PANTHER" id="PTHR11005">
    <property type="entry name" value="LYSOSOMAL ACID LIPASE-RELATED"/>
    <property type="match status" value="1"/>
</dbReference>
<protein>
    <submittedName>
        <fullName evidence="3">Alpha/beta-hydrolase</fullName>
    </submittedName>
</protein>
<dbReference type="AlphaFoldDB" id="A0A6A4IDJ1"/>
<sequence length="375" mass="41892">MADQILHARDFSELCALYGYTPEEHVVLTKDGYLLGLHRISSKKGQQNPRPGTSTGNPVVYLHHGLLMNSEVWVCLTDAERALPFVLVEQGFDVWLGNNRGNKYSKKSIHHGPNSSKFWDFRSTNLPGTAQAFAALSIHPQLNQKINVFIALAPALSPAGLSASIVDGLMKSSPTLMFLFFGRKSILSSATMWQSILYPPIFAKVIDTSLVWMFKWHSHNITSSQKIAAYAHLYSFASTKSVVHWFQIMRSGAFVMYDDEVMSPVVRTSVSSYRPARFPTKNIVTPIVLLYGNKDSLVDIDVMLTQLPPHTEARCLHSYEHVDILWGKDVDRDVIPEVLDALKRYCEDKEKLTGTVNGVKRTGDGAETDGFSDTL</sequence>
<evidence type="ECO:0000313" key="4">
    <source>
        <dbReference type="Proteomes" id="UP000799118"/>
    </source>
</evidence>
<dbReference type="SUPFAM" id="SSF53474">
    <property type="entry name" value="alpha/beta-Hydrolases"/>
    <property type="match status" value="1"/>
</dbReference>
<keyword evidence="4" id="KW-1185">Reference proteome</keyword>
<dbReference type="Pfam" id="PF04083">
    <property type="entry name" value="Abhydro_lipase"/>
    <property type="match status" value="1"/>
</dbReference>
<proteinExistence type="predicted"/>
<feature type="domain" description="Partial AB-hydrolase lipase" evidence="2">
    <location>
        <begin position="11"/>
        <end position="75"/>
    </location>
</feature>
<dbReference type="InterPro" id="IPR006693">
    <property type="entry name" value="AB_hydrolase_lipase"/>
</dbReference>
<name>A0A6A4IDJ1_9AGAR</name>
<organism evidence="3 4">
    <name type="scientific">Gymnopus androsaceus JB14</name>
    <dbReference type="NCBI Taxonomy" id="1447944"/>
    <lineage>
        <taxon>Eukaryota</taxon>
        <taxon>Fungi</taxon>
        <taxon>Dikarya</taxon>
        <taxon>Basidiomycota</taxon>
        <taxon>Agaricomycotina</taxon>
        <taxon>Agaricomycetes</taxon>
        <taxon>Agaricomycetidae</taxon>
        <taxon>Agaricales</taxon>
        <taxon>Marasmiineae</taxon>
        <taxon>Omphalotaceae</taxon>
        <taxon>Gymnopus</taxon>
    </lineage>
</organism>
<dbReference type="Proteomes" id="UP000799118">
    <property type="component" value="Unassembled WGS sequence"/>
</dbReference>
<evidence type="ECO:0000313" key="3">
    <source>
        <dbReference type="EMBL" id="KAE9408666.1"/>
    </source>
</evidence>
<dbReference type="EMBL" id="ML769390">
    <property type="protein sequence ID" value="KAE9408666.1"/>
    <property type="molecule type" value="Genomic_DNA"/>
</dbReference>
<feature type="region of interest" description="Disordered" evidence="1">
    <location>
        <begin position="356"/>
        <end position="375"/>
    </location>
</feature>
<dbReference type="Gene3D" id="3.40.50.1820">
    <property type="entry name" value="alpha/beta hydrolase"/>
    <property type="match status" value="2"/>
</dbReference>
<dbReference type="OrthoDB" id="9974421at2759"/>
<reference evidence="3" key="1">
    <citation type="journal article" date="2019" name="Environ. Microbiol.">
        <title>Fungal ecological strategies reflected in gene transcription - a case study of two litter decomposers.</title>
        <authorList>
            <person name="Barbi F."/>
            <person name="Kohler A."/>
            <person name="Barry K."/>
            <person name="Baskaran P."/>
            <person name="Daum C."/>
            <person name="Fauchery L."/>
            <person name="Ihrmark K."/>
            <person name="Kuo A."/>
            <person name="LaButti K."/>
            <person name="Lipzen A."/>
            <person name="Morin E."/>
            <person name="Grigoriev I.V."/>
            <person name="Henrissat B."/>
            <person name="Lindahl B."/>
            <person name="Martin F."/>
        </authorList>
    </citation>
    <scope>NUCLEOTIDE SEQUENCE</scope>
    <source>
        <strain evidence="3">JB14</strain>
    </source>
</reference>
<dbReference type="InterPro" id="IPR029058">
    <property type="entry name" value="AB_hydrolase_fold"/>
</dbReference>
<dbReference type="GO" id="GO:0006629">
    <property type="term" value="P:lipid metabolic process"/>
    <property type="evidence" value="ECO:0007669"/>
    <property type="project" value="InterPro"/>
</dbReference>
<accession>A0A6A4IDJ1</accession>
<evidence type="ECO:0000259" key="2">
    <source>
        <dbReference type="Pfam" id="PF04083"/>
    </source>
</evidence>
<evidence type="ECO:0000256" key="1">
    <source>
        <dbReference type="SAM" id="MobiDB-lite"/>
    </source>
</evidence>
<gene>
    <name evidence="3" type="ORF">BT96DRAFT_913806</name>
</gene>